<dbReference type="SUPFAM" id="SSF49899">
    <property type="entry name" value="Concanavalin A-like lectins/glucanases"/>
    <property type="match status" value="13"/>
</dbReference>
<dbReference type="InterPro" id="IPR013320">
    <property type="entry name" value="ConA-like_dom_sf"/>
</dbReference>
<feature type="domain" description="MAM" evidence="3">
    <location>
        <begin position="530"/>
        <end position="692"/>
    </location>
</feature>
<dbReference type="PRINTS" id="PR00020">
    <property type="entry name" value="MAMDOMAIN"/>
</dbReference>
<dbReference type="InterPro" id="IPR051560">
    <property type="entry name" value="MAM_domain-containing"/>
</dbReference>
<feature type="domain" description="MAM" evidence="3">
    <location>
        <begin position="2102"/>
        <end position="2243"/>
    </location>
</feature>
<name>A0A6J8BBF4_MYTCO</name>
<dbReference type="Pfam" id="PF00629">
    <property type="entry name" value="MAM"/>
    <property type="match status" value="13"/>
</dbReference>
<dbReference type="PROSITE" id="PS50060">
    <property type="entry name" value="MAM_2"/>
    <property type="match status" value="13"/>
</dbReference>
<feature type="domain" description="MAM" evidence="3">
    <location>
        <begin position="1243"/>
        <end position="1404"/>
    </location>
</feature>
<feature type="domain" description="MAM" evidence="3">
    <location>
        <begin position="1936"/>
        <end position="2100"/>
    </location>
</feature>
<keyword evidence="1" id="KW-0677">Repeat</keyword>
<feature type="domain" description="MAM" evidence="3">
    <location>
        <begin position="723"/>
        <end position="884"/>
    </location>
</feature>
<dbReference type="PANTHER" id="PTHR23282">
    <property type="entry name" value="APICAL ENDOSOMAL GLYCOPROTEIN PRECURSOR"/>
    <property type="match status" value="1"/>
</dbReference>
<dbReference type="GO" id="GO:0016020">
    <property type="term" value="C:membrane"/>
    <property type="evidence" value="ECO:0007669"/>
    <property type="project" value="InterPro"/>
</dbReference>
<feature type="domain" description="MAM" evidence="3">
    <location>
        <begin position="1409"/>
        <end position="1569"/>
    </location>
</feature>
<evidence type="ECO:0000256" key="2">
    <source>
        <dbReference type="ARBA" id="ARBA00023157"/>
    </source>
</evidence>
<keyword evidence="5" id="KW-1185">Reference proteome</keyword>
<accession>A0A6J8BBF4</accession>
<feature type="domain" description="MAM" evidence="3">
    <location>
        <begin position="9"/>
        <end position="171"/>
    </location>
</feature>
<proteinExistence type="predicted"/>
<keyword evidence="2" id="KW-1015">Disulfide bond</keyword>
<protein>
    <recommendedName>
        <fullName evidence="3">MAM domain-containing protein</fullName>
    </recommendedName>
</protein>
<evidence type="ECO:0000313" key="4">
    <source>
        <dbReference type="EMBL" id="CAC5380943.1"/>
    </source>
</evidence>
<feature type="domain" description="MAM" evidence="3">
    <location>
        <begin position="1571"/>
        <end position="1731"/>
    </location>
</feature>
<feature type="domain" description="MAM" evidence="3">
    <location>
        <begin position="1763"/>
        <end position="1930"/>
    </location>
</feature>
<dbReference type="Proteomes" id="UP000507470">
    <property type="component" value="Unassembled WGS sequence"/>
</dbReference>
<dbReference type="Gene3D" id="2.60.120.200">
    <property type="match status" value="13"/>
</dbReference>
<dbReference type="EMBL" id="CACVKT020002956">
    <property type="protein sequence ID" value="CAC5380943.1"/>
    <property type="molecule type" value="Genomic_DNA"/>
</dbReference>
<dbReference type="FunFam" id="2.60.120.200:FF:000182">
    <property type="entry name" value="MAM and LDL-receptor class A domain-containing protein 1"/>
    <property type="match status" value="8"/>
</dbReference>
<dbReference type="InterPro" id="IPR000998">
    <property type="entry name" value="MAM_dom"/>
</dbReference>
<gene>
    <name evidence="4" type="ORF">MCOR_16868</name>
</gene>
<feature type="domain" description="MAM" evidence="3">
    <location>
        <begin position="888"/>
        <end position="1051"/>
    </location>
</feature>
<dbReference type="OrthoDB" id="412155at2759"/>
<feature type="domain" description="MAM" evidence="3">
    <location>
        <begin position="367"/>
        <end position="528"/>
    </location>
</feature>
<evidence type="ECO:0000259" key="3">
    <source>
        <dbReference type="PROSITE" id="PS50060"/>
    </source>
</evidence>
<dbReference type="PROSITE" id="PS00740">
    <property type="entry name" value="MAM_1"/>
    <property type="match status" value="4"/>
</dbReference>
<feature type="domain" description="MAM" evidence="3">
    <location>
        <begin position="201"/>
        <end position="363"/>
    </location>
</feature>
<sequence length="2246" mass="246246">MIPLGMVEGDCNFERGQCGWSNSRTDNFDWILFSGAYGGSRPHPTGDHTYGVGKGNYLYSQLSGQGRGNKAKYMSPNMPATGVNGQCMKFWFLFYGNSAGTLTATATTSSVSVPLWIRSYSDTPARWQAGQFPIININGSYQITFTLTSQGATNSYVALDDITFTTGGCQVIPIDAMTGSTLPPVPTVTTTVAPSSAPSQYDCNFEQGLCSWSQVTNGGDQFDWTRFHGSTGTAGTGPTTDHTTGTSAGYYIYIETSNPRRPNDKALIVSANIVTKTTKCLTFWYHMYGSNVKALNVYLRFATTLGKPVWTHTGTLSNKWYQSQVDIQGNSTYEIMFEGVRGTSYKGDIAVDDITVREGSCAGTINGVCTFEDTQLCGYTQAHDDDFDWTRKNGRTASSSTGPSNDHTYGTAAGYYVYTETSSPRRSGQKARLIGGTNPTTSGVCLTFWYHMYGRTMGTLNVYAMIGGALGTPIWSKIGNQANKWQNAQVTVSSQGSWQVVFEGIIGNPVYSDIGIDDVQITQGACGNPGDCDFEKDTCNWVNTNSGDQFDWLRQKGQTSSTRTGPNFDHTIGSLLGHYMYIESSAPRVKGDKAWLISTSFPFSQNAACMQFWYHMSGNGVGALNVYVNDSASRTWLWTLSGNQGQQWVQGQVPIPTQTSAYQLTFEGIRGTNYQGDIAIDDVTVTQSSCGYNPRNANPKIAPTTTPLPASTTNPPFVSQSAYDCNFENNLCTWTNLKDDKFDWSRAQGPTGSALTGPTNDHTKGTGQGWYMYIEASAPRRYNDSAHLASANVPANQQQCLQFWYHMYGPNINMLNVYIKIGSNYGNALWTRQGTQGNSWKQGQVQVPAQTSQYQVVFEGLVGRSYRGDVAIDDVKMIAGTCQAAGGLACNFEGSSLCTGWTQDKTDVFDWTQQKGSTGSTNTGPKFDHTFGTSAGKYVYIETSAPRVSGDKARLISPQVTFTQPTCLQFYYHMYGRNIGTLNIYQKTGSTLPINAVWSKSLNQGNTWIKGQVTIQSPQPFNVVFEGIRRNGVQGDIALDDISTIAGACPITGDCDFESGLCTWTNVQAGDNFDWVLGKGRTSSTLTGPSADHTKGTSSGQYIFIEASNPRRPGDRAQLRSQLFNPSSARCINFWYNMYGPDTGNLRVWIQPQNGSNFKVWDLQGDKGATWLQGRTTFSSKVPFYLIIEAVRGNGYKGDIAVDDITLTNTGCLTLPPEASSYVPTTPVPSSTVMTTPGIATPYDCNFESGGICRWTQDKTDIFDWTFSSGPTGTGKTGPTNDHTFQNGTGHYIFIESSSPRRPNDTARIISLNINPTRGACVTFWYHMYGAHINTLNLYTKQNGQLGTPIWTHTGTLGNRWNKAQVNIASQTPFQMVFEGVRGTSYQGDIGLDDISYSFSPCSATTSSSMCNFEDIKICGYKQSTVDTFDWTRSAGRTGSRGTGPSSDHTYGTNTGHYMYTEASAPRRPGDKAVLMSARYPITPGSCLSFYYHMYGTRMGTFNVYIQQLFSTKKIFTKTGNQGNKWILGQATLQSTTNFTLLFEGIMGAGYDSDIAIDDVSISSGGCSRPGNCDFEKGFCAWNNIKGDQFDWLVGTGRTASRYTGPTGDHTVSDGSGSGHYSFIESSAPRVSGDKAWLQSPKFNPSPNKCLHFWYHMLGSGIGTLNVLVQISNSNQTVWSLSGNQNDQWNSAQVNVVLPSLMPYTVRIRGISYSGDIAIDDVSFTLDACTLQPSNANPNTQSKTTVMTTIPPTIGTTPPPTQYDCNFENNQQPLCQWQQDKTDQFDWTRAQGPTGSSLTGPTVDHTTGTRNGWYIYIEVSGRHSVNDKARIVSPSISDSQQRCLSFWYNMYGVHINTLNVYVQASGNLGPTLSNPVWTRKGTQGNQWKQGKVPINPAGSYQVIFEALRGISYRGDIAIDDIRMAIGSCNTASTTSTSCSFENDQCGYVNNVTDTYHWKRQAGGTPSSGTGPSADHTLGTRQGHYVYMESSSPMRPNQTSHLITPSYPAKANSPQCLKFYYHMYGRNVGALNIYMMNTGSQQAGSFIWNRNFNQGNKWQIGQVSLYPTQAFQIVFEGVRGNGYLGDIAIDDVSISAGSCNTPGFCDFEKDTCSYQNLQTDDFDWLRHRGRSASASTGPSTDHTKGNSLGYYMYIETSNPRVAGNKARFASEVFPPKQTGSCFVFWYHMYGADVDTLNIYILLNQTSDTISTEALLWQQKGDNGDAWLNGQMNIPTKYTAKPYQVQDC</sequence>
<reference evidence="4 5" key="1">
    <citation type="submission" date="2020-06" db="EMBL/GenBank/DDBJ databases">
        <authorList>
            <person name="Li R."/>
            <person name="Bekaert M."/>
        </authorList>
    </citation>
    <scope>NUCLEOTIDE SEQUENCE [LARGE SCALE GENOMIC DNA]</scope>
    <source>
        <strain evidence="5">wild</strain>
    </source>
</reference>
<organism evidence="4 5">
    <name type="scientific">Mytilus coruscus</name>
    <name type="common">Sea mussel</name>
    <dbReference type="NCBI Taxonomy" id="42192"/>
    <lineage>
        <taxon>Eukaryota</taxon>
        <taxon>Metazoa</taxon>
        <taxon>Spiralia</taxon>
        <taxon>Lophotrochozoa</taxon>
        <taxon>Mollusca</taxon>
        <taxon>Bivalvia</taxon>
        <taxon>Autobranchia</taxon>
        <taxon>Pteriomorphia</taxon>
        <taxon>Mytilida</taxon>
        <taxon>Mytiloidea</taxon>
        <taxon>Mytilidae</taxon>
        <taxon>Mytilinae</taxon>
        <taxon>Mytilus</taxon>
    </lineage>
</organism>
<evidence type="ECO:0000256" key="1">
    <source>
        <dbReference type="ARBA" id="ARBA00022737"/>
    </source>
</evidence>
<dbReference type="FunFam" id="2.60.120.200:FF:000128">
    <property type="entry name" value="enteropeptidase isoform X2"/>
    <property type="match status" value="1"/>
</dbReference>
<dbReference type="CDD" id="cd06263">
    <property type="entry name" value="MAM"/>
    <property type="match status" value="13"/>
</dbReference>
<dbReference type="PANTHER" id="PTHR23282:SF148">
    <property type="entry name" value="MAM DOMAIN-CONTAINING PROTEIN"/>
    <property type="match status" value="1"/>
</dbReference>
<evidence type="ECO:0000313" key="5">
    <source>
        <dbReference type="Proteomes" id="UP000507470"/>
    </source>
</evidence>
<dbReference type="SMART" id="SM00137">
    <property type="entry name" value="MAM"/>
    <property type="match status" value="13"/>
</dbReference>
<feature type="domain" description="MAM" evidence="3">
    <location>
        <begin position="1053"/>
        <end position="1214"/>
    </location>
</feature>